<sequence length="193" mass="21757">MEADTTEEFFKLRPGFYKKLQYGAGCVNFLVLIIITISPYWLEYSAEANNFTMGVWTYCFQKKCGLVSARSVYLFVVRALFIIAIGCGLTALITSWTSFSHCLKENTDKAMMSFVTNFIAAICMLTALVIIYTKLRTSVDDAVLLSPCQDFFLGCFVFVLFFALATVNLWWYMHLVSAQKKAATQITPAEEAP</sequence>
<feature type="transmembrane region" description="Helical" evidence="1">
    <location>
        <begin position="111"/>
        <end position="131"/>
    </location>
</feature>
<accession>A0AA35KPJ9</accession>
<evidence type="ECO:0000313" key="2">
    <source>
        <dbReference type="EMBL" id="CAI5781213.1"/>
    </source>
</evidence>
<gene>
    <name evidence="2" type="ORF">PODLI_1B011874</name>
</gene>
<evidence type="ECO:0000313" key="3">
    <source>
        <dbReference type="Proteomes" id="UP001178461"/>
    </source>
</evidence>
<keyword evidence="1" id="KW-1133">Transmembrane helix</keyword>
<keyword evidence="1" id="KW-0472">Membrane</keyword>
<keyword evidence="3" id="KW-1185">Reference proteome</keyword>
<dbReference type="AlphaFoldDB" id="A0AA35KPJ9"/>
<dbReference type="EMBL" id="OX395133">
    <property type="protein sequence ID" value="CAI5781213.1"/>
    <property type="molecule type" value="Genomic_DNA"/>
</dbReference>
<feature type="transmembrane region" description="Helical" evidence="1">
    <location>
        <begin position="20"/>
        <end position="42"/>
    </location>
</feature>
<reference evidence="2" key="1">
    <citation type="submission" date="2022-12" db="EMBL/GenBank/DDBJ databases">
        <authorList>
            <person name="Alioto T."/>
            <person name="Alioto T."/>
            <person name="Gomez Garrido J."/>
        </authorList>
    </citation>
    <scope>NUCLEOTIDE SEQUENCE</scope>
</reference>
<name>A0AA35KPJ9_9SAUR</name>
<dbReference type="Gene3D" id="1.20.140.150">
    <property type="match status" value="1"/>
</dbReference>
<proteinExistence type="predicted"/>
<feature type="transmembrane region" description="Helical" evidence="1">
    <location>
        <begin position="75"/>
        <end position="99"/>
    </location>
</feature>
<protein>
    <submittedName>
        <fullName evidence="2">Uncharacterized protein</fullName>
    </submittedName>
</protein>
<evidence type="ECO:0000256" key="1">
    <source>
        <dbReference type="SAM" id="Phobius"/>
    </source>
</evidence>
<organism evidence="2 3">
    <name type="scientific">Podarcis lilfordi</name>
    <name type="common">Lilford's wall lizard</name>
    <dbReference type="NCBI Taxonomy" id="74358"/>
    <lineage>
        <taxon>Eukaryota</taxon>
        <taxon>Metazoa</taxon>
        <taxon>Chordata</taxon>
        <taxon>Craniata</taxon>
        <taxon>Vertebrata</taxon>
        <taxon>Euteleostomi</taxon>
        <taxon>Lepidosauria</taxon>
        <taxon>Squamata</taxon>
        <taxon>Bifurcata</taxon>
        <taxon>Unidentata</taxon>
        <taxon>Episquamata</taxon>
        <taxon>Laterata</taxon>
        <taxon>Lacertibaenia</taxon>
        <taxon>Lacertidae</taxon>
        <taxon>Podarcis</taxon>
    </lineage>
</organism>
<feature type="transmembrane region" description="Helical" evidence="1">
    <location>
        <begin position="151"/>
        <end position="171"/>
    </location>
</feature>
<keyword evidence="1" id="KW-0812">Transmembrane</keyword>
<dbReference type="Proteomes" id="UP001178461">
    <property type="component" value="Chromosome 8"/>
</dbReference>